<comment type="subcellular location">
    <subcellularLocation>
        <location evidence="3">Membrane</location>
        <topology evidence="3">Multi-pass membrane protein</topology>
    </subcellularLocation>
</comment>
<protein>
    <recommendedName>
        <fullName evidence="6">Succinate dehydrogenase hydrophobic membrane anchor subunit</fullName>
    </recommendedName>
</protein>
<evidence type="ECO:0000256" key="13">
    <source>
        <dbReference type="ARBA" id="ARBA00022989"/>
    </source>
</evidence>
<evidence type="ECO:0000256" key="11">
    <source>
        <dbReference type="ARBA" id="ARBA00022723"/>
    </source>
</evidence>
<comment type="pathway">
    <text evidence="4">Carbohydrate metabolism; tricarboxylic acid cycle.</text>
</comment>
<keyword evidence="12" id="KW-0249">Electron transport</keyword>
<dbReference type="STRING" id="1005928.SAMN04487859_111127"/>
<dbReference type="GO" id="GO:0020037">
    <property type="term" value="F:heme binding"/>
    <property type="evidence" value="ECO:0007669"/>
    <property type="project" value="InterPro"/>
</dbReference>
<evidence type="ECO:0000256" key="6">
    <source>
        <dbReference type="ARBA" id="ARBA00019425"/>
    </source>
</evidence>
<dbReference type="AlphaFoldDB" id="A0A1I5D1Y0"/>
<organism evidence="17 18">
    <name type="scientific">Roseovarius lutimaris</name>
    <dbReference type="NCBI Taxonomy" id="1005928"/>
    <lineage>
        <taxon>Bacteria</taxon>
        <taxon>Pseudomonadati</taxon>
        <taxon>Pseudomonadota</taxon>
        <taxon>Alphaproteobacteria</taxon>
        <taxon>Rhodobacterales</taxon>
        <taxon>Roseobacteraceae</taxon>
        <taxon>Roseovarius</taxon>
    </lineage>
</organism>
<keyword evidence="15 16" id="KW-0472">Membrane</keyword>
<dbReference type="InterPro" id="IPR000701">
    <property type="entry name" value="SuccDH_FuR_B_TM-su"/>
</dbReference>
<feature type="transmembrane region" description="Helical" evidence="16">
    <location>
        <begin position="98"/>
        <end position="119"/>
    </location>
</feature>
<evidence type="ECO:0000256" key="12">
    <source>
        <dbReference type="ARBA" id="ARBA00022982"/>
    </source>
</evidence>
<dbReference type="GO" id="GO:0016020">
    <property type="term" value="C:membrane"/>
    <property type="evidence" value="ECO:0007669"/>
    <property type="project" value="UniProtKB-SubCell"/>
</dbReference>
<comment type="function">
    <text evidence="2">Membrane-anchoring subunit of succinate dehydrogenase (SDH).</text>
</comment>
<comment type="subunit">
    <text evidence="5">Part of an enzyme complex containing four subunits: a flavoprotein, an iron-sulfur protein, plus two membrane-anchoring proteins, SdhC and SdhD.</text>
</comment>
<keyword evidence="14" id="KW-0408">Iron</keyword>
<keyword evidence="13 16" id="KW-1133">Transmembrane helix</keyword>
<dbReference type="InterPro" id="IPR014312">
    <property type="entry name" value="Succ_DH_anchor"/>
</dbReference>
<keyword evidence="8" id="KW-0816">Tricarboxylic acid cycle</keyword>
<evidence type="ECO:0000256" key="9">
    <source>
        <dbReference type="ARBA" id="ARBA00022617"/>
    </source>
</evidence>
<proteinExistence type="predicted"/>
<dbReference type="NCBIfam" id="TIGR02968">
    <property type="entry name" value="succ_dehyd_anc"/>
    <property type="match status" value="1"/>
</dbReference>
<comment type="cofactor">
    <cofactor evidence="1">
        <name>heme</name>
        <dbReference type="ChEBI" id="CHEBI:30413"/>
    </cofactor>
</comment>
<evidence type="ECO:0000256" key="14">
    <source>
        <dbReference type="ARBA" id="ARBA00023004"/>
    </source>
</evidence>
<dbReference type="Proteomes" id="UP000198599">
    <property type="component" value="Unassembled WGS sequence"/>
</dbReference>
<evidence type="ECO:0000256" key="7">
    <source>
        <dbReference type="ARBA" id="ARBA00022448"/>
    </source>
</evidence>
<dbReference type="RefSeq" id="WP_092838596.1">
    <property type="nucleotide sequence ID" value="NZ_FOVP01000011.1"/>
</dbReference>
<dbReference type="UniPathway" id="UPA00223"/>
<reference evidence="18" key="1">
    <citation type="submission" date="2016-10" db="EMBL/GenBank/DDBJ databases">
        <authorList>
            <person name="Varghese N."/>
            <person name="Submissions S."/>
        </authorList>
    </citation>
    <scope>NUCLEOTIDE SEQUENCE [LARGE SCALE GENOMIC DNA]</scope>
    <source>
        <strain evidence="18">DSM 28463</strain>
    </source>
</reference>
<dbReference type="EMBL" id="FOVP01000011">
    <property type="protein sequence ID" value="SFN93225.1"/>
    <property type="molecule type" value="Genomic_DNA"/>
</dbReference>
<evidence type="ECO:0000256" key="2">
    <source>
        <dbReference type="ARBA" id="ARBA00004050"/>
    </source>
</evidence>
<dbReference type="Pfam" id="PF01127">
    <property type="entry name" value="Sdh_cyt"/>
    <property type="match status" value="1"/>
</dbReference>
<dbReference type="InterPro" id="IPR034804">
    <property type="entry name" value="SQR/QFR_C/D"/>
</dbReference>
<keyword evidence="9" id="KW-0349">Heme</keyword>
<accession>A0A1I5D1Y0</accession>
<dbReference type="Gene3D" id="1.20.1300.10">
    <property type="entry name" value="Fumarate reductase/succinate dehydrogenase, transmembrane subunit"/>
    <property type="match status" value="1"/>
</dbReference>
<evidence type="ECO:0000256" key="4">
    <source>
        <dbReference type="ARBA" id="ARBA00005163"/>
    </source>
</evidence>
<evidence type="ECO:0000313" key="17">
    <source>
        <dbReference type="EMBL" id="SFN93225.1"/>
    </source>
</evidence>
<evidence type="ECO:0000256" key="10">
    <source>
        <dbReference type="ARBA" id="ARBA00022692"/>
    </source>
</evidence>
<evidence type="ECO:0000256" key="3">
    <source>
        <dbReference type="ARBA" id="ARBA00004141"/>
    </source>
</evidence>
<name>A0A1I5D1Y0_9RHOB</name>
<keyword evidence="10 16" id="KW-0812">Transmembrane</keyword>
<feature type="transmembrane region" description="Helical" evidence="16">
    <location>
        <begin position="28"/>
        <end position="47"/>
    </location>
</feature>
<dbReference type="SUPFAM" id="SSF81343">
    <property type="entry name" value="Fumarate reductase respiratory complex transmembrane subunits"/>
    <property type="match status" value="1"/>
</dbReference>
<evidence type="ECO:0000256" key="5">
    <source>
        <dbReference type="ARBA" id="ARBA00011558"/>
    </source>
</evidence>
<dbReference type="GO" id="GO:0006099">
    <property type="term" value="P:tricarboxylic acid cycle"/>
    <property type="evidence" value="ECO:0007669"/>
    <property type="project" value="UniProtKB-UniPathway"/>
</dbReference>
<evidence type="ECO:0000256" key="16">
    <source>
        <dbReference type="SAM" id="Phobius"/>
    </source>
</evidence>
<dbReference type="CDD" id="cd03495">
    <property type="entry name" value="SQR_TypeC_SdhD_like"/>
    <property type="match status" value="1"/>
</dbReference>
<feature type="transmembrane region" description="Helical" evidence="16">
    <location>
        <begin position="59"/>
        <end position="77"/>
    </location>
</feature>
<gene>
    <name evidence="17" type="ORF">SAMN04487859_111127</name>
</gene>
<dbReference type="GO" id="GO:0046872">
    <property type="term" value="F:metal ion binding"/>
    <property type="evidence" value="ECO:0007669"/>
    <property type="project" value="UniProtKB-KW"/>
</dbReference>
<sequence>MRYLTARKRAEGKGASGTGTEHFWHMKVSGVGLALIVPIYLFVFGRALGGSRQEVIDTFAHPFVAILTGLVLFVGLRHFQNGAQTMIEDYSKGTTRRALIIAVTALCYGLTATGLFALAKIAL</sequence>
<keyword evidence="7" id="KW-0813">Transport</keyword>
<evidence type="ECO:0000256" key="8">
    <source>
        <dbReference type="ARBA" id="ARBA00022532"/>
    </source>
</evidence>
<evidence type="ECO:0000256" key="15">
    <source>
        <dbReference type="ARBA" id="ARBA00023136"/>
    </source>
</evidence>
<evidence type="ECO:0000313" key="18">
    <source>
        <dbReference type="Proteomes" id="UP000198599"/>
    </source>
</evidence>
<keyword evidence="18" id="KW-1185">Reference proteome</keyword>
<dbReference type="OrthoDB" id="9809280at2"/>
<keyword evidence="11" id="KW-0479">Metal-binding</keyword>
<evidence type="ECO:0000256" key="1">
    <source>
        <dbReference type="ARBA" id="ARBA00001971"/>
    </source>
</evidence>